<dbReference type="InterPro" id="IPR052337">
    <property type="entry name" value="SAT4-like"/>
</dbReference>
<keyword evidence="10" id="KW-1185">Reference proteome</keyword>
<keyword evidence="2 7" id="KW-0812">Transmembrane</keyword>
<organism evidence="9 10">
    <name type="scientific">Fusarium coffeatum</name>
    <dbReference type="NCBI Taxonomy" id="231269"/>
    <lineage>
        <taxon>Eukaryota</taxon>
        <taxon>Fungi</taxon>
        <taxon>Dikarya</taxon>
        <taxon>Ascomycota</taxon>
        <taxon>Pezizomycotina</taxon>
        <taxon>Sordariomycetes</taxon>
        <taxon>Hypocreomycetidae</taxon>
        <taxon>Hypocreales</taxon>
        <taxon>Nectriaceae</taxon>
        <taxon>Fusarium</taxon>
        <taxon>Fusarium incarnatum-equiseti species complex</taxon>
    </lineage>
</organism>
<reference evidence="9 10" key="1">
    <citation type="submission" date="2018-06" db="EMBL/GenBank/DDBJ databases">
        <title>Fusarium incarnatum-equiseti species complex species 28.</title>
        <authorList>
            <person name="Gardiner D.M."/>
        </authorList>
    </citation>
    <scope>NUCLEOTIDE SEQUENCE [LARGE SCALE GENOMIC DNA]</scope>
    <source>
        <strain evidence="9 10">FIESC_28</strain>
    </source>
</reference>
<dbReference type="GeneID" id="41990529"/>
<evidence type="ECO:0000313" key="9">
    <source>
        <dbReference type="EMBL" id="RBR26054.1"/>
    </source>
</evidence>
<evidence type="ECO:0000256" key="1">
    <source>
        <dbReference type="ARBA" id="ARBA00004141"/>
    </source>
</evidence>
<dbReference type="GO" id="GO:0016020">
    <property type="term" value="C:membrane"/>
    <property type="evidence" value="ECO:0007669"/>
    <property type="project" value="UniProtKB-SubCell"/>
</dbReference>
<comment type="similarity">
    <text evidence="5">Belongs to the SAT4 family.</text>
</comment>
<comment type="caution">
    <text evidence="9">The sequence shown here is derived from an EMBL/GenBank/DDBJ whole genome shotgun (WGS) entry which is preliminary data.</text>
</comment>
<feature type="transmembrane region" description="Helical" evidence="7">
    <location>
        <begin position="65"/>
        <end position="85"/>
    </location>
</feature>
<feature type="region of interest" description="Disordered" evidence="6">
    <location>
        <begin position="308"/>
        <end position="355"/>
    </location>
</feature>
<sequence length="406" mass="45429">MFNSFTYSLLVTKNTTQTLCGAPVSDNRTLFVRLNDIMGTLSGIFCLIRFLTKLGYKVPLGMDDLFMLITIIVAIPCIVINSYYLAPAGMGTDIWTLTPTQITDFGYWFYIICMMYFVLQTPLKLTLIFFYLRIFPSTGVRRILWATVAFTVAYGLTFILVIIFQCHPVNHFWLKWDGMHEGSCISVNGIAWSSSAINIAMDLWILGVPLSQLKKMNLDWKKKVGIGMMFSVGVFVTVMSIFRLYACVVAGLSHTNNYSQDYLAMSKWSTIELNVGIWCACMPTLRVLLVRLFPKVLGTSKKYLRYGSKNTGQPTGAKTAGNNNSDDHSKGRNRSGPNPFAGGAEHHIGKTGQSRARVDPIGITCDRTYEVEYGMADDDETYLVHLKTMNHGSKSTNSLPRSEDSV</sequence>
<feature type="transmembrane region" description="Helical" evidence="7">
    <location>
        <begin position="185"/>
        <end position="205"/>
    </location>
</feature>
<evidence type="ECO:0000256" key="2">
    <source>
        <dbReference type="ARBA" id="ARBA00022692"/>
    </source>
</evidence>
<dbReference type="RefSeq" id="XP_031020645.1">
    <property type="nucleotide sequence ID" value="XM_031155233.1"/>
</dbReference>
<accession>A0A366S9R0</accession>
<gene>
    <name evidence="9" type="ORF">FIESC28_01082</name>
</gene>
<evidence type="ECO:0000256" key="7">
    <source>
        <dbReference type="SAM" id="Phobius"/>
    </source>
</evidence>
<dbReference type="Pfam" id="PF20684">
    <property type="entry name" value="Fung_rhodopsin"/>
    <property type="match status" value="1"/>
</dbReference>
<feature type="transmembrane region" description="Helical" evidence="7">
    <location>
        <begin position="105"/>
        <end position="131"/>
    </location>
</feature>
<name>A0A366S9R0_9HYPO</name>
<dbReference type="EMBL" id="QKXC01000030">
    <property type="protein sequence ID" value="RBR26054.1"/>
    <property type="molecule type" value="Genomic_DNA"/>
</dbReference>
<dbReference type="Proteomes" id="UP000253153">
    <property type="component" value="Unassembled WGS sequence"/>
</dbReference>
<feature type="domain" description="Rhodopsin" evidence="8">
    <location>
        <begin position="48"/>
        <end position="290"/>
    </location>
</feature>
<protein>
    <recommendedName>
        <fullName evidence="8">Rhodopsin domain-containing protein</fullName>
    </recommendedName>
</protein>
<proteinExistence type="inferred from homology"/>
<dbReference type="InterPro" id="IPR049326">
    <property type="entry name" value="Rhodopsin_dom_fungi"/>
</dbReference>
<feature type="transmembrane region" description="Helical" evidence="7">
    <location>
        <begin position="143"/>
        <end position="165"/>
    </location>
</feature>
<comment type="subcellular location">
    <subcellularLocation>
        <location evidence="1">Membrane</location>
        <topology evidence="1">Multi-pass membrane protein</topology>
    </subcellularLocation>
</comment>
<evidence type="ECO:0000256" key="6">
    <source>
        <dbReference type="SAM" id="MobiDB-lite"/>
    </source>
</evidence>
<dbReference type="OrthoDB" id="2496787at2759"/>
<keyword evidence="4 7" id="KW-0472">Membrane</keyword>
<dbReference type="AlphaFoldDB" id="A0A366S9R0"/>
<dbReference type="PANTHER" id="PTHR33048:SF143">
    <property type="entry name" value="EXTRACELLULAR MEMBRANE PROTEIN CFEM DOMAIN-CONTAINING PROTEIN-RELATED"/>
    <property type="match status" value="1"/>
</dbReference>
<feature type="transmembrane region" description="Helical" evidence="7">
    <location>
        <begin position="37"/>
        <end position="56"/>
    </location>
</feature>
<keyword evidence="3 7" id="KW-1133">Transmembrane helix</keyword>
<feature type="transmembrane region" description="Helical" evidence="7">
    <location>
        <begin position="226"/>
        <end position="253"/>
    </location>
</feature>
<evidence type="ECO:0000313" key="10">
    <source>
        <dbReference type="Proteomes" id="UP000253153"/>
    </source>
</evidence>
<feature type="compositionally biased region" description="Polar residues" evidence="6">
    <location>
        <begin position="308"/>
        <end position="324"/>
    </location>
</feature>
<evidence type="ECO:0000256" key="5">
    <source>
        <dbReference type="ARBA" id="ARBA00038359"/>
    </source>
</evidence>
<evidence type="ECO:0000256" key="4">
    <source>
        <dbReference type="ARBA" id="ARBA00023136"/>
    </source>
</evidence>
<dbReference type="PANTHER" id="PTHR33048">
    <property type="entry name" value="PTH11-LIKE INTEGRAL MEMBRANE PROTEIN (AFU_ORTHOLOGUE AFUA_5G11245)"/>
    <property type="match status" value="1"/>
</dbReference>
<evidence type="ECO:0000256" key="3">
    <source>
        <dbReference type="ARBA" id="ARBA00022989"/>
    </source>
</evidence>
<evidence type="ECO:0000259" key="8">
    <source>
        <dbReference type="Pfam" id="PF20684"/>
    </source>
</evidence>
<feature type="transmembrane region" description="Helical" evidence="7">
    <location>
        <begin position="273"/>
        <end position="293"/>
    </location>
</feature>